<reference evidence="7 8" key="1">
    <citation type="submission" date="2018-12" db="EMBL/GenBank/DDBJ databases">
        <title>The genome of Variovorax gossypii DSM 100435.</title>
        <authorList>
            <person name="Gao J."/>
            <person name="Sun J."/>
        </authorList>
    </citation>
    <scope>NUCLEOTIDE SEQUENCE [LARGE SCALE GENOMIC DNA]</scope>
    <source>
        <strain evidence="7 8">DSM 100435</strain>
    </source>
</reference>
<evidence type="ECO:0000313" key="7">
    <source>
        <dbReference type="EMBL" id="RTQ32373.1"/>
    </source>
</evidence>
<sequence length="325" mass="35816">MSSTFTLHDLQCFDAVLRHGGFQAAAERLHRTHPSVIASVAKLEQQLGITLLDRSGYRVKPTDAGRALHRKAESLLREAGDLKTYAEQLAMGQEAELRVVLGDLCPLTPVLQLLGRFFGAWPQTRLHLQFESVTGPWERLLDGEADLIVHRVAKSDVRLDWIDLGKVAMVPVVAAGFLPFPVTAAITPQQMQRFAQCVIRDSARRAPETQHYVVEGAPQCSVPDMLMKKELIVNGMAWGHLPRFLVESELKEGRLLSIAGRHFPGIVEDLVVARLRDRPHGPVASALWDFLGSHAPLLKPALGQVPRASGRGAERPAKAGRKSTR</sequence>
<dbReference type="InterPro" id="IPR000847">
    <property type="entry name" value="LysR_HTH_N"/>
</dbReference>
<keyword evidence="4" id="KW-0804">Transcription</keyword>
<dbReference type="InterPro" id="IPR036390">
    <property type="entry name" value="WH_DNA-bd_sf"/>
</dbReference>
<dbReference type="OrthoDB" id="196624at2"/>
<dbReference type="PANTHER" id="PTHR30126:SF88">
    <property type="entry name" value="TRANSCRIPTIONAL REGULATOR-RELATED"/>
    <property type="match status" value="1"/>
</dbReference>
<dbReference type="SUPFAM" id="SSF53850">
    <property type="entry name" value="Periplasmic binding protein-like II"/>
    <property type="match status" value="1"/>
</dbReference>
<keyword evidence="3" id="KW-0238">DNA-binding</keyword>
<dbReference type="FunFam" id="1.10.10.10:FF:000001">
    <property type="entry name" value="LysR family transcriptional regulator"/>
    <property type="match status" value="1"/>
</dbReference>
<dbReference type="SUPFAM" id="SSF46785">
    <property type="entry name" value="Winged helix' DNA-binding domain"/>
    <property type="match status" value="1"/>
</dbReference>
<organism evidence="7 8">
    <name type="scientific">Variovorax gossypii</name>
    <dbReference type="NCBI Taxonomy" id="1679495"/>
    <lineage>
        <taxon>Bacteria</taxon>
        <taxon>Pseudomonadati</taxon>
        <taxon>Pseudomonadota</taxon>
        <taxon>Betaproteobacteria</taxon>
        <taxon>Burkholderiales</taxon>
        <taxon>Comamonadaceae</taxon>
        <taxon>Variovorax</taxon>
    </lineage>
</organism>
<accession>A0A3S0JTH4</accession>
<evidence type="ECO:0000259" key="6">
    <source>
        <dbReference type="PROSITE" id="PS50931"/>
    </source>
</evidence>
<feature type="region of interest" description="Disordered" evidence="5">
    <location>
        <begin position="303"/>
        <end position="325"/>
    </location>
</feature>
<dbReference type="AlphaFoldDB" id="A0A3S0JTH4"/>
<dbReference type="GO" id="GO:0003700">
    <property type="term" value="F:DNA-binding transcription factor activity"/>
    <property type="evidence" value="ECO:0007669"/>
    <property type="project" value="InterPro"/>
</dbReference>
<dbReference type="GO" id="GO:0000976">
    <property type="term" value="F:transcription cis-regulatory region binding"/>
    <property type="evidence" value="ECO:0007669"/>
    <property type="project" value="TreeGrafter"/>
</dbReference>
<dbReference type="PROSITE" id="PS50931">
    <property type="entry name" value="HTH_LYSR"/>
    <property type="match status" value="1"/>
</dbReference>
<evidence type="ECO:0000256" key="3">
    <source>
        <dbReference type="ARBA" id="ARBA00023125"/>
    </source>
</evidence>
<gene>
    <name evidence="7" type="ORF">EJP69_20700</name>
</gene>
<name>A0A3S0JTH4_9BURK</name>
<dbReference type="Proteomes" id="UP000267418">
    <property type="component" value="Unassembled WGS sequence"/>
</dbReference>
<evidence type="ECO:0000313" key="8">
    <source>
        <dbReference type="Proteomes" id="UP000267418"/>
    </source>
</evidence>
<evidence type="ECO:0000256" key="5">
    <source>
        <dbReference type="SAM" id="MobiDB-lite"/>
    </source>
</evidence>
<dbReference type="Pfam" id="PF00126">
    <property type="entry name" value="HTH_1"/>
    <property type="match status" value="1"/>
</dbReference>
<dbReference type="InterPro" id="IPR005119">
    <property type="entry name" value="LysR_subst-bd"/>
</dbReference>
<evidence type="ECO:0000256" key="4">
    <source>
        <dbReference type="ARBA" id="ARBA00023163"/>
    </source>
</evidence>
<dbReference type="Gene3D" id="3.40.190.290">
    <property type="match status" value="1"/>
</dbReference>
<comment type="caution">
    <text evidence="7">The sequence shown here is derived from an EMBL/GenBank/DDBJ whole genome shotgun (WGS) entry which is preliminary data.</text>
</comment>
<dbReference type="PANTHER" id="PTHR30126">
    <property type="entry name" value="HTH-TYPE TRANSCRIPTIONAL REGULATOR"/>
    <property type="match status" value="1"/>
</dbReference>
<keyword evidence="8" id="KW-1185">Reference proteome</keyword>
<evidence type="ECO:0000256" key="1">
    <source>
        <dbReference type="ARBA" id="ARBA00009437"/>
    </source>
</evidence>
<proteinExistence type="inferred from homology"/>
<feature type="domain" description="HTH lysR-type" evidence="6">
    <location>
        <begin position="5"/>
        <end position="62"/>
    </location>
</feature>
<keyword evidence="2" id="KW-0805">Transcription regulation</keyword>
<protein>
    <submittedName>
        <fullName evidence="7">LysR family transcriptional regulator</fullName>
    </submittedName>
</protein>
<dbReference type="Gene3D" id="1.10.10.10">
    <property type="entry name" value="Winged helix-like DNA-binding domain superfamily/Winged helix DNA-binding domain"/>
    <property type="match status" value="1"/>
</dbReference>
<comment type="similarity">
    <text evidence="1">Belongs to the LysR transcriptional regulatory family.</text>
</comment>
<evidence type="ECO:0000256" key="2">
    <source>
        <dbReference type="ARBA" id="ARBA00023015"/>
    </source>
</evidence>
<dbReference type="RefSeq" id="WP_126472354.1">
    <property type="nucleotide sequence ID" value="NZ_RXOE01000006.1"/>
</dbReference>
<dbReference type="Pfam" id="PF03466">
    <property type="entry name" value="LysR_substrate"/>
    <property type="match status" value="1"/>
</dbReference>
<dbReference type="EMBL" id="RXOE01000006">
    <property type="protein sequence ID" value="RTQ32373.1"/>
    <property type="molecule type" value="Genomic_DNA"/>
</dbReference>
<dbReference type="InterPro" id="IPR036388">
    <property type="entry name" value="WH-like_DNA-bd_sf"/>
</dbReference>